<evidence type="ECO:0000259" key="10">
    <source>
        <dbReference type="PROSITE" id="PS51643"/>
    </source>
</evidence>
<dbReference type="Pfam" id="PF00270">
    <property type="entry name" value="DEAD"/>
    <property type="match status" value="1"/>
</dbReference>
<dbReference type="InterPro" id="IPR006483">
    <property type="entry name" value="CRISPR-assoc_Cas3_HD"/>
</dbReference>
<keyword evidence="4" id="KW-0547">Nucleotide-binding</keyword>
<dbReference type="GO" id="GO:0046872">
    <property type="term" value="F:metal ion binding"/>
    <property type="evidence" value="ECO:0007669"/>
    <property type="project" value="UniProtKB-KW"/>
</dbReference>
<feature type="domain" description="Helicase ATP-binding" evidence="9">
    <location>
        <begin position="246"/>
        <end position="427"/>
    </location>
</feature>
<protein>
    <submittedName>
        <fullName evidence="11">CRISPR-associated Cas3 family helicase</fullName>
    </submittedName>
</protein>
<dbReference type="CDD" id="cd09641">
    <property type="entry name" value="Cas3''_I"/>
    <property type="match status" value="1"/>
</dbReference>
<dbReference type="Pfam" id="PF18019">
    <property type="entry name" value="Cas3_HD"/>
    <property type="match status" value="1"/>
</dbReference>
<dbReference type="GO" id="GO:0005524">
    <property type="term" value="F:ATP binding"/>
    <property type="evidence" value="ECO:0007669"/>
    <property type="project" value="UniProtKB-KW"/>
</dbReference>
<keyword evidence="7" id="KW-0067">ATP-binding</keyword>
<dbReference type="SMART" id="SM00487">
    <property type="entry name" value="DEXDc"/>
    <property type="match status" value="1"/>
</dbReference>
<keyword evidence="3" id="KW-0479">Metal-binding</keyword>
<dbReference type="EMBL" id="QGTJ01000004">
    <property type="protein sequence ID" value="PWV62417.1"/>
    <property type="molecule type" value="Genomic_DNA"/>
</dbReference>
<feature type="domain" description="HD Cas3-type" evidence="10">
    <location>
        <begin position="18"/>
        <end position="190"/>
    </location>
</feature>
<comment type="similarity">
    <text evidence="1">In the N-terminal section; belongs to the CRISPR-associated nuclease Cas3-HD family.</text>
</comment>
<dbReference type="NCBIfam" id="TIGR01596">
    <property type="entry name" value="cas3_HD"/>
    <property type="match status" value="1"/>
</dbReference>
<organism evidence="11 12">
    <name type="scientific">Plasticicumulans acidivorans</name>
    <dbReference type="NCBI Taxonomy" id="886464"/>
    <lineage>
        <taxon>Bacteria</taxon>
        <taxon>Pseudomonadati</taxon>
        <taxon>Pseudomonadota</taxon>
        <taxon>Gammaproteobacteria</taxon>
        <taxon>Candidatus Competibacteraceae</taxon>
        <taxon>Plasticicumulans</taxon>
    </lineage>
</organism>
<dbReference type="PROSITE" id="PS51643">
    <property type="entry name" value="HD_CAS3"/>
    <property type="match status" value="1"/>
</dbReference>
<dbReference type="InterPro" id="IPR003607">
    <property type="entry name" value="HD/PDEase_dom"/>
</dbReference>
<evidence type="ECO:0000256" key="1">
    <source>
        <dbReference type="ARBA" id="ARBA00006847"/>
    </source>
</evidence>
<dbReference type="InterPro" id="IPR014001">
    <property type="entry name" value="Helicase_ATP-bd"/>
</dbReference>
<evidence type="ECO:0000313" key="11">
    <source>
        <dbReference type="EMBL" id="PWV62417.1"/>
    </source>
</evidence>
<dbReference type="Gene3D" id="3.40.50.300">
    <property type="entry name" value="P-loop containing nucleotide triphosphate hydrolases"/>
    <property type="match status" value="1"/>
</dbReference>
<dbReference type="OrthoDB" id="9810236at2"/>
<dbReference type="GO" id="GO:0004386">
    <property type="term" value="F:helicase activity"/>
    <property type="evidence" value="ECO:0007669"/>
    <property type="project" value="UniProtKB-KW"/>
</dbReference>
<sequence length="754" mass="83622">MTQTSAHTALAHIRFDASEQVDHPLAEHLQAVAALAAEFAEHCGADWARLAGLWHDLGKYQPRFQRYIRTVNGVEAHIETALDGGGSGRIDHSSAGALHALDRFGTRGRILAYLIAGHHCGLDNWHDGLGPRLDRPAKRTLLDATKSALTDTSLLDAEQPRSPVPGGREAGGFALWLRLLFSCLVDADFLDTEAFMQPQRPAARDGFPALTALLPAFDAYMQHKQRTAAAGPVNTVRAEVLAWCRAAASQPPGVFTLNVPTGGGKTLASMAFALEHARHHGRHRRVIHVIPYTSIIEQTADVFRAIFPEAVVEHHASVEVSAEQEDARSRLACENWDAPVIVTTTVQLFESLFAVRTSRCRKLHNLIDSIIVLDEAQLLPVALLQPILDVLRLLTRHYGVTLLIATATQPALASQSWFGGELRGLDAVHDIVADPAALQQRLDRVRYRWPADFNQRCDWPTLAATLAGHDAVLTVVNRRADAAALYHLLPSEGRVHLSALMCGAHRARVIDDIRARLQAQRGARAPAPLRVVSTQLVEAGVDFDFPRVYRALAGLDSIAQAAGRCNREGQMPHGEVVVFVPPQPAPRGLLRNAEQITISQIGEQAPSTLLPEAFRQFFARLYRERPLDARDIATMLEPDNQLGVRLRDAAEAFRLIDNEDSGYRTIYVRYRPDGDESIDIWLAQLRRDGPQRWLMRSLQRYAVSLPPWHFRQLLERGDLEELRPDIYALRDGLYDAELGVPLEERPNDPQSLVM</sequence>
<evidence type="ECO:0000256" key="2">
    <source>
        <dbReference type="ARBA" id="ARBA00009046"/>
    </source>
</evidence>
<evidence type="ECO:0000256" key="6">
    <source>
        <dbReference type="ARBA" id="ARBA00022806"/>
    </source>
</evidence>
<dbReference type="PROSITE" id="PS51192">
    <property type="entry name" value="HELICASE_ATP_BIND_1"/>
    <property type="match status" value="1"/>
</dbReference>
<dbReference type="SMART" id="SM00471">
    <property type="entry name" value="HDc"/>
    <property type="match status" value="1"/>
</dbReference>
<reference evidence="11 12" key="1">
    <citation type="submission" date="2018-05" db="EMBL/GenBank/DDBJ databases">
        <title>Genomic Encyclopedia of Type Strains, Phase IV (KMG-IV): sequencing the most valuable type-strain genomes for metagenomic binning, comparative biology and taxonomic classification.</title>
        <authorList>
            <person name="Goeker M."/>
        </authorList>
    </citation>
    <scope>NUCLEOTIDE SEQUENCE [LARGE SCALE GENOMIC DNA]</scope>
    <source>
        <strain evidence="11 12">DSM 23606</strain>
    </source>
</reference>
<dbReference type="Pfam" id="PF22590">
    <property type="entry name" value="Cas3-like_C_2"/>
    <property type="match status" value="1"/>
</dbReference>
<keyword evidence="8" id="KW-0051">Antiviral defense</keyword>
<evidence type="ECO:0000256" key="5">
    <source>
        <dbReference type="ARBA" id="ARBA00022801"/>
    </source>
</evidence>
<dbReference type="InterPro" id="IPR038257">
    <property type="entry name" value="CRISPR-assoc_Cas3_HD_sf"/>
</dbReference>
<evidence type="ECO:0000256" key="8">
    <source>
        <dbReference type="ARBA" id="ARBA00023118"/>
    </source>
</evidence>
<dbReference type="CDD" id="cd17930">
    <property type="entry name" value="DEXHc_cas3"/>
    <property type="match status" value="1"/>
</dbReference>
<evidence type="ECO:0000259" key="9">
    <source>
        <dbReference type="PROSITE" id="PS51192"/>
    </source>
</evidence>
<dbReference type="Gene3D" id="1.10.3210.30">
    <property type="match status" value="1"/>
</dbReference>
<accession>A0A317MVW7</accession>
<dbReference type="GO" id="GO:0003676">
    <property type="term" value="F:nucleic acid binding"/>
    <property type="evidence" value="ECO:0007669"/>
    <property type="project" value="InterPro"/>
</dbReference>
<name>A0A317MVW7_9GAMM</name>
<dbReference type="Proteomes" id="UP000246569">
    <property type="component" value="Unassembled WGS sequence"/>
</dbReference>
<comment type="similarity">
    <text evidence="2">In the central section; belongs to the CRISPR-associated helicase Cas3 family.</text>
</comment>
<dbReference type="SUPFAM" id="SSF109604">
    <property type="entry name" value="HD-domain/PDEase-like"/>
    <property type="match status" value="1"/>
</dbReference>
<dbReference type="AlphaFoldDB" id="A0A317MVW7"/>
<evidence type="ECO:0000256" key="7">
    <source>
        <dbReference type="ARBA" id="ARBA00022840"/>
    </source>
</evidence>
<proteinExistence type="inferred from homology"/>
<evidence type="ECO:0000313" key="12">
    <source>
        <dbReference type="Proteomes" id="UP000246569"/>
    </source>
</evidence>
<evidence type="ECO:0000256" key="3">
    <source>
        <dbReference type="ARBA" id="ARBA00022723"/>
    </source>
</evidence>
<keyword evidence="5" id="KW-0378">Hydrolase</keyword>
<dbReference type="InterPro" id="IPR011545">
    <property type="entry name" value="DEAD/DEAH_box_helicase_dom"/>
</dbReference>
<keyword evidence="6" id="KW-0347">Helicase</keyword>
<gene>
    <name evidence="11" type="ORF">C7443_104212</name>
</gene>
<keyword evidence="12" id="KW-1185">Reference proteome</keyword>
<dbReference type="GO" id="GO:0051607">
    <property type="term" value="P:defense response to virus"/>
    <property type="evidence" value="ECO:0007669"/>
    <property type="project" value="UniProtKB-KW"/>
</dbReference>
<comment type="caution">
    <text evidence="11">The sequence shown here is derived from an EMBL/GenBank/DDBJ whole genome shotgun (WGS) entry which is preliminary data.</text>
</comment>
<evidence type="ECO:0000256" key="4">
    <source>
        <dbReference type="ARBA" id="ARBA00022741"/>
    </source>
</evidence>
<dbReference type="InterPro" id="IPR027417">
    <property type="entry name" value="P-loop_NTPase"/>
</dbReference>
<dbReference type="SUPFAM" id="SSF52540">
    <property type="entry name" value="P-loop containing nucleoside triphosphate hydrolases"/>
    <property type="match status" value="1"/>
</dbReference>
<dbReference type="InterPro" id="IPR054712">
    <property type="entry name" value="Cas3-like_dom"/>
</dbReference>
<dbReference type="GO" id="GO:0016787">
    <property type="term" value="F:hydrolase activity"/>
    <property type="evidence" value="ECO:0007669"/>
    <property type="project" value="UniProtKB-KW"/>
</dbReference>
<dbReference type="RefSeq" id="WP_110018242.1">
    <property type="nucleotide sequence ID" value="NZ_QGTJ01000004.1"/>
</dbReference>